<protein>
    <submittedName>
        <fullName evidence="13">Uncharacterized protein</fullName>
    </submittedName>
</protein>
<dbReference type="EMBL" id="LUGO01000046">
    <property type="protein sequence ID" value="OXS40299.1"/>
    <property type="molecule type" value="Genomic_DNA"/>
</dbReference>
<dbReference type="GO" id="GO:0005886">
    <property type="term" value="C:plasma membrane"/>
    <property type="evidence" value="ECO:0007669"/>
    <property type="project" value="UniProtKB-SubCell"/>
</dbReference>
<evidence type="ECO:0000259" key="12">
    <source>
        <dbReference type="Pfam" id="PF22145"/>
    </source>
</evidence>
<dbReference type="GO" id="GO:0017122">
    <property type="term" value="C:protein N-acetylglucosaminyltransferase complex"/>
    <property type="evidence" value="ECO:0007669"/>
    <property type="project" value="UniProtKB-ARBA"/>
</dbReference>
<dbReference type="Pfam" id="PF00534">
    <property type="entry name" value="Glycos_transf_1"/>
    <property type="match status" value="1"/>
</dbReference>
<dbReference type="SUPFAM" id="SSF53756">
    <property type="entry name" value="UDP-Glycosyltransferase/glycogen phosphorylase"/>
    <property type="match status" value="1"/>
</dbReference>
<proteinExistence type="inferred from homology"/>
<keyword evidence="8" id="KW-0547">Nucleotide-binding</keyword>
<feature type="domain" description="Glycosyl transferase family 1" evidence="11">
    <location>
        <begin position="318"/>
        <end position="438"/>
    </location>
</feature>
<dbReference type="Proteomes" id="UP000215261">
    <property type="component" value="Unassembled WGS sequence"/>
</dbReference>
<keyword evidence="6" id="KW-0328">Glycosyltransferase</keyword>
<dbReference type="FunFam" id="3.40.50.2000:FF:000196">
    <property type="entry name" value="UDP-N-acetylglucosamine--peptide N-acetylglucosaminyltransferase GtfA subunit"/>
    <property type="match status" value="1"/>
</dbReference>
<dbReference type="Pfam" id="PF22145">
    <property type="entry name" value="GtfA_EBD"/>
    <property type="match status" value="1"/>
</dbReference>
<reference evidence="13 14" key="1">
    <citation type="submission" date="2016-03" db="EMBL/GenBank/DDBJ databases">
        <title>Sequencing of Lactobacillus Species from Commercial Turkeys.</title>
        <authorList>
            <person name="Johnson T.J."/>
            <person name="Youmans B.P."/>
            <person name="Case K.A."/>
        </authorList>
    </citation>
    <scope>NUCLEOTIDE SEQUENCE [LARGE SCALE GENOMIC DNA]</scope>
    <source>
        <strain evidence="13 14">UMNLA1</strain>
    </source>
</reference>
<keyword evidence="5" id="KW-0963">Cytoplasm</keyword>
<comment type="catalytic activity">
    <reaction evidence="10">
        <text>L-seryl-[protein] + UDP-N-acetyl-alpha-D-glucosamine = 3-O-[N-acetyl-alpha-D-glucosaminyl]-L-seryl-[protein] + UDP + H(+)</text>
        <dbReference type="Rhea" id="RHEA:59872"/>
        <dbReference type="Rhea" id="RHEA-COMP:9863"/>
        <dbReference type="Rhea" id="RHEA-COMP:15471"/>
        <dbReference type="ChEBI" id="CHEBI:15378"/>
        <dbReference type="ChEBI" id="CHEBI:29999"/>
        <dbReference type="ChEBI" id="CHEBI:57705"/>
        <dbReference type="ChEBI" id="CHEBI:58223"/>
        <dbReference type="ChEBI" id="CHEBI:143279"/>
    </reaction>
</comment>
<evidence type="ECO:0000256" key="10">
    <source>
        <dbReference type="ARBA" id="ARBA00052053"/>
    </source>
</evidence>
<dbReference type="InterPro" id="IPR014267">
    <property type="entry name" value="GtfA"/>
</dbReference>
<keyword evidence="4" id="KW-1003">Cell membrane</keyword>
<dbReference type="Gene3D" id="3.40.50.2000">
    <property type="entry name" value="Glycogen Phosphorylase B"/>
    <property type="match status" value="2"/>
</dbReference>
<organism evidence="13 14">
    <name type="scientific">Ligilactobacillus agilis</name>
    <dbReference type="NCBI Taxonomy" id="1601"/>
    <lineage>
        <taxon>Bacteria</taxon>
        <taxon>Bacillati</taxon>
        <taxon>Bacillota</taxon>
        <taxon>Bacilli</taxon>
        <taxon>Lactobacillales</taxon>
        <taxon>Lactobacillaceae</taxon>
        <taxon>Ligilactobacillus</taxon>
    </lineage>
</organism>
<feature type="domain" description="GtfA extended beta-sheet meander" evidence="12">
    <location>
        <begin position="114"/>
        <end position="186"/>
    </location>
</feature>
<dbReference type="InterPro" id="IPR001296">
    <property type="entry name" value="Glyco_trans_1"/>
</dbReference>
<name>A0A226RPJ9_9LACO</name>
<evidence type="ECO:0000256" key="3">
    <source>
        <dbReference type="ARBA" id="ARBA00009481"/>
    </source>
</evidence>
<keyword evidence="7" id="KW-0808">Transferase</keyword>
<evidence type="ECO:0000256" key="7">
    <source>
        <dbReference type="ARBA" id="ARBA00022679"/>
    </source>
</evidence>
<evidence type="ECO:0000256" key="6">
    <source>
        <dbReference type="ARBA" id="ARBA00022676"/>
    </source>
</evidence>
<evidence type="ECO:0000256" key="1">
    <source>
        <dbReference type="ARBA" id="ARBA00004202"/>
    </source>
</evidence>
<comment type="pathway">
    <text evidence="2">Protein modification; protein glycosylation.</text>
</comment>
<evidence type="ECO:0000256" key="5">
    <source>
        <dbReference type="ARBA" id="ARBA00022490"/>
    </source>
</evidence>
<comment type="similarity">
    <text evidence="3">Belongs to the glycosyltransferase group 1 family. Glycosyltransferase 4 subfamily.</text>
</comment>
<dbReference type="GO" id="GO:0016757">
    <property type="term" value="F:glycosyltransferase activity"/>
    <property type="evidence" value="ECO:0007669"/>
    <property type="project" value="UniProtKB-KW"/>
</dbReference>
<dbReference type="InterPro" id="IPR054396">
    <property type="entry name" value="GtfA_EBD"/>
</dbReference>
<gene>
    <name evidence="13" type="ORF">AYP69_05205</name>
</gene>
<evidence type="ECO:0000256" key="9">
    <source>
        <dbReference type="ARBA" id="ARBA00023136"/>
    </source>
</evidence>
<evidence type="ECO:0000313" key="14">
    <source>
        <dbReference type="Proteomes" id="UP000215261"/>
    </source>
</evidence>
<evidence type="ECO:0000313" key="13">
    <source>
        <dbReference type="EMBL" id="OXS40299.1"/>
    </source>
</evidence>
<comment type="caution">
    <text evidence="13">The sequence shown here is derived from an EMBL/GenBank/DDBJ whole genome shotgun (WGS) entry which is preliminary data.</text>
</comment>
<keyword evidence="9" id="KW-0472">Membrane</keyword>
<evidence type="ECO:0000256" key="2">
    <source>
        <dbReference type="ARBA" id="ARBA00004922"/>
    </source>
</evidence>
<dbReference type="RefSeq" id="WP_089143682.1">
    <property type="nucleotide sequence ID" value="NZ_LUGD01000055.1"/>
</dbReference>
<evidence type="ECO:0000256" key="8">
    <source>
        <dbReference type="ARBA" id="ARBA00022741"/>
    </source>
</evidence>
<evidence type="ECO:0000256" key="4">
    <source>
        <dbReference type="ARBA" id="ARBA00022475"/>
    </source>
</evidence>
<accession>A0A226RPJ9</accession>
<dbReference type="GO" id="GO:0000166">
    <property type="term" value="F:nucleotide binding"/>
    <property type="evidence" value="ECO:0007669"/>
    <property type="project" value="UniProtKB-KW"/>
</dbReference>
<dbReference type="PANTHER" id="PTHR12526">
    <property type="entry name" value="GLYCOSYLTRANSFERASE"/>
    <property type="match status" value="1"/>
</dbReference>
<dbReference type="AlphaFoldDB" id="A0A226RPJ9"/>
<sequence>MTVYNINLGIGWASSGVEYAQAYRASVLRKLGIKAKFIFMDYFNSENLADLTTNIGFKNEEVLWLYTAFSDLALSQPSISVAQFKEQLGQEILHEQILPRQVVLQLANNLELRLHLSRLAPHCVSWVEYLVAGKLQKKAYYTSQLSHEEVYGDKQVSYRQFYNQDGSVALTEMLTAGKASLYRTKDQVFYSKEELIAAFMKKLGLTAQDIVILDRETGIGQVIFENVRPAKLGVVVHAEHFSESSTNADYILWNNYYDYQFTNAKWVDFFVVATSVQQEILTEQLRRYNHHAAKVYTIPVGSLAQLKEASEPRRMWSLVTASRLANEKHLDWLIEAVVKAKQVVTDLSLDIYGEGNNRAKLAKEIEQADANAYIRLKGHQDLSYVYTKYEAYISASTSEGFGLTLLEALGSGLPLIGLNVRYGNQTFIDDGQNGYLLNLASYTDKKAVVAALSQAIIKLFTQADLAAFSKHSYEKAAAYLDSEIETKWEQLVSAEVGAGND</sequence>
<dbReference type="NCBIfam" id="TIGR02918">
    <property type="entry name" value="accessory Sec system glycosyltransferase GtfA"/>
    <property type="match status" value="1"/>
</dbReference>
<dbReference type="PANTHER" id="PTHR12526:SF629">
    <property type="entry name" value="TEICHURONIC ACID BIOSYNTHESIS GLYCOSYLTRANSFERASE TUAH-RELATED"/>
    <property type="match status" value="1"/>
</dbReference>
<evidence type="ECO:0000259" key="11">
    <source>
        <dbReference type="Pfam" id="PF00534"/>
    </source>
</evidence>
<comment type="subcellular location">
    <subcellularLocation>
        <location evidence="1">Cell membrane</location>
        <topology evidence="1">Peripheral membrane protein</topology>
    </subcellularLocation>
</comment>